<proteinExistence type="predicted"/>
<keyword evidence="2" id="KW-1185">Reference proteome</keyword>
<gene>
    <name evidence="1" type="ORF">T265_08818</name>
</gene>
<accession>A0A074Z7T4</accession>
<dbReference type="Proteomes" id="UP000054324">
    <property type="component" value="Unassembled WGS sequence"/>
</dbReference>
<dbReference type="GeneID" id="20322997"/>
<evidence type="ECO:0000313" key="1">
    <source>
        <dbReference type="EMBL" id="KER23246.1"/>
    </source>
</evidence>
<evidence type="ECO:0000313" key="2">
    <source>
        <dbReference type="Proteomes" id="UP000054324"/>
    </source>
</evidence>
<name>A0A074Z7T4_OPIVI</name>
<organism evidence="1 2">
    <name type="scientific">Opisthorchis viverrini</name>
    <name type="common">Southeast Asian liver fluke</name>
    <dbReference type="NCBI Taxonomy" id="6198"/>
    <lineage>
        <taxon>Eukaryota</taxon>
        <taxon>Metazoa</taxon>
        <taxon>Spiralia</taxon>
        <taxon>Lophotrochozoa</taxon>
        <taxon>Platyhelminthes</taxon>
        <taxon>Trematoda</taxon>
        <taxon>Digenea</taxon>
        <taxon>Opisthorchiida</taxon>
        <taxon>Opisthorchiata</taxon>
        <taxon>Opisthorchiidae</taxon>
        <taxon>Opisthorchis</taxon>
    </lineage>
</organism>
<dbReference type="KEGG" id="ovi:T265_08818"/>
<reference evidence="1 2" key="1">
    <citation type="submission" date="2013-11" db="EMBL/GenBank/DDBJ databases">
        <title>Opisthorchis viverrini - life in the bile duct.</title>
        <authorList>
            <person name="Young N.D."/>
            <person name="Nagarajan N."/>
            <person name="Lin S.J."/>
            <person name="Korhonen P.K."/>
            <person name="Jex A.R."/>
            <person name="Hall R.S."/>
            <person name="Safavi-Hemami H."/>
            <person name="Kaewkong W."/>
            <person name="Bertrand D."/>
            <person name="Gao S."/>
            <person name="Seet Q."/>
            <person name="Wongkham S."/>
            <person name="Teh B.T."/>
            <person name="Wongkham C."/>
            <person name="Intapan P.M."/>
            <person name="Maleewong W."/>
            <person name="Yang X."/>
            <person name="Hu M."/>
            <person name="Wang Z."/>
            <person name="Hofmann A."/>
            <person name="Sternberg P.W."/>
            <person name="Tan P."/>
            <person name="Wang J."/>
            <person name="Gasser R.B."/>
        </authorList>
    </citation>
    <scope>NUCLEOTIDE SEQUENCE [LARGE SCALE GENOMIC DNA]</scope>
</reference>
<sequence length="150" mass="17039">MRQVYSVDQQGQTLKHFAALQIDDEMEPRDDVLGDCALRFLAASGLEYDDDESWWAFAPLDKVVCSEERTLEGEMDVLPVSPVAQHLRAAASEGQWKKHLQKMKSSPWMLKMQPIYGIWLPEFRVPPTSNRTSVPVERIHRPLGNDGFGA</sequence>
<protein>
    <submittedName>
        <fullName evidence="1">Uncharacterized protein</fullName>
    </submittedName>
</protein>
<dbReference type="EMBL" id="KL596858">
    <property type="protein sequence ID" value="KER23246.1"/>
    <property type="molecule type" value="Genomic_DNA"/>
</dbReference>
<dbReference type="CTD" id="20322997"/>
<dbReference type="AlphaFoldDB" id="A0A074Z7T4"/>
<dbReference type="RefSeq" id="XP_009172994.1">
    <property type="nucleotide sequence ID" value="XM_009174730.1"/>
</dbReference>